<dbReference type="SUPFAM" id="SSF53448">
    <property type="entry name" value="Nucleotide-diphospho-sugar transferases"/>
    <property type="match status" value="1"/>
</dbReference>
<dbReference type="AlphaFoldDB" id="A0A0G0NDR6"/>
<comment type="caution">
    <text evidence="1">The sequence shown here is derived from an EMBL/GenBank/DDBJ whole genome shotgun (WGS) entry which is preliminary data.</text>
</comment>
<dbReference type="InterPro" id="IPR029044">
    <property type="entry name" value="Nucleotide-diphossugar_trans"/>
</dbReference>
<evidence type="ECO:0000313" key="2">
    <source>
        <dbReference type="Proteomes" id="UP000034246"/>
    </source>
</evidence>
<name>A0A0G0NDR6_9BACT</name>
<organism evidence="1 2">
    <name type="scientific">Candidatus Woesebacteria bacterium GW2011_GWA1_39_21</name>
    <dbReference type="NCBI Taxonomy" id="1618550"/>
    <lineage>
        <taxon>Bacteria</taxon>
        <taxon>Candidatus Woeseibacteriota</taxon>
    </lineage>
</organism>
<evidence type="ECO:0008006" key="3">
    <source>
        <dbReference type="Google" id="ProtNLM"/>
    </source>
</evidence>
<sequence>MTNGRGNYLKRTLSTLGKLHGNFSRIIIHDDSGDENYHNWLGQFNYEIAVTKRVGFALAMISAWEKLKEDANEWVFHLEDDFLIMDDIYIDKIIDVLKRNSYIKEMILLRQPIGSRERRKGGIIASHPERFEDKTDGTNYWVEHRVNFSCNPCVYNKSLVYKYPWPNTTYSERKYGRMLFQDPNAKCAYWGKSIDKPKVFHIGEVRCGFNY</sequence>
<reference evidence="1 2" key="1">
    <citation type="journal article" date="2015" name="Nature">
        <title>rRNA introns, odd ribosomes, and small enigmatic genomes across a large radiation of phyla.</title>
        <authorList>
            <person name="Brown C.T."/>
            <person name="Hug L.A."/>
            <person name="Thomas B.C."/>
            <person name="Sharon I."/>
            <person name="Castelle C.J."/>
            <person name="Singh A."/>
            <person name="Wilkins M.J."/>
            <person name="Williams K.H."/>
            <person name="Banfield J.F."/>
        </authorList>
    </citation>
    <scope>NUCLEOTIDE SEQUENCE [LARGE SCALE GENOMIC DNA]</scope>
</reference>
<dbReference type="Proteomes" id="UP000034246">
    <property type="component" value="Unassembled WGS sequence"/>
</dbReference>
<dbReference type="STRING" id="1618550.UT39_C0013G0029"/>
<accession>A0A0G0NDR6</accession>
<proteinExistence type="predicted"/>
<dbReference type="EMBL" id="LBWP01000013">
    <property type="protein sequence ID" value="KKR10966.1"/>
    <property type="molecule type" value="Genomic_DNA"/>
</dbReference>
<gene>
    <name evidence="1" type="ORF">UT39_C0013G0029</name>
</gene>
<evidence type="ECO:0000313" key="1">
    <source>
        <dbReference type="EMBL" id="KKR10966.1"/>
    </source>
</evidence>
<protein>
    <recommendedName>
        <fullName evidence="3">Glycosyltransferase 2-like domain-containing protein</fullName>
    </recommendedName>
</protein>